<reference evidence="7" key="1">
    <citation type="submission" date="2022-08" db="EMBL/GenBank/DDBJ databases">
        <title>Novel sulfate-reducing endosymbionts in the free-living metamonad Anaeramoeba.</title>
        <authorList>
            <person name="Jerlstrom-Hultqvist J."/>
            <person name="Cepicka I."/>
            <person name="Gallot-Lavallee L."/>
            <person name="Salas-Leiva D."/>
            <person name="Curtis B.A."/>
            <person name="Zahonova K."/>
            <person name="Pipaliya S."/>
            <person name="Dacks J."/>
            <person name="Roger A.J."/>
        </authorList>
    </citation>
    <scope>NUCLEOTIDE SEQUENCE</scope>
    <source>
        <strain evidence="7">Schooner1</strain>
    </source>
</reference>
<comment type="subcellular location">
    <subcellularLocation>
        <location evidence="2">Cytoplasmic vesicle</location>
        <location evidence="2">Phagosome membrane</location>
    </subcellularLocation>
    <subcellularLocation>
        <location evidence="1">Early endosome membrane</location>
    </subcellularLocation>
</comment>
<feature type="region of interest" description="Disordered" evidence="5">
    <location>
        <begin position="608"/>
        <end position="655"/>
    </location>
</feature>
<dbReference type="SMART" id="SM00324">
    <property type="entry name" value="RhoGAP"/>
    <property type="match status" value="1"/>
</dbReference>
<dbReference type="Proteomes" id="UP001150062">
    <property type="component" value="Unassembled WGS sequence"/>
</dbReference>
<evidence type="ECO:0000256" key="2">
    <source>
        <dbReference type="ARBA" id="ARBA00004580"/>
    </source>
</evidence>
<evidence type="ECO:0000256" key="3">
    <source>
        <dbReference type="ARBA" id="ARBA00022753"/>
    </source>
</evidence>
<dbReference type="InterPro" id="IPR046985">
    <property type="entry name" value="IP5"/>
</dbReference>
<feature type="region of interest" description="Disordered" evidence="5">
    <location>
        <begin position="68"/>
        <end position="134"/>
    </location>
</feature>
<dbReference type="SUPFAM" id="SSF48350">
    <property type="entry name" value="GTPase activation domain, GAP"/>
    <property type="match status" value="1"/>
</dbReference>
<evidence type="ECO:0000259" key="6">
    <source>
        <dbReference type="PROSITE" id="PS50238"/>
    </source>
</evidence>
<accession>A0ABQ8XYB4</accession>
<dbReference type="Pfam" id="PF22669">
    <property type="entry name" value="Exo_endo_phos2"/>
    <property type="match status" value="1"/>
</dbReference>
<keyword evidence="4" id="KW-0968">Cytoplasmic vesicle</keyword>
<evidence type="ECO:0000256" key="4">
    <source>
        <dbReference type="ARBA" id="ARBA00023329"/>
    </source>
</evidence>
<dbReference type="SMART" id="SM00128">
    <property type="entry name" value="IPPc"/>
    <property type="match status" value="1"/>
</dbReference>
<name>A0ABQ8XYB4_9EUKA</name>
<comment type="caution">
    <text evidence="7">The sequence shown here is derived from an EMBL/GenBank/DDBJ whole genome shotgun (WGS) entry which is preliminary data.</text>
</comment>
<dbReference type="SUPFAM" id="SSF56219">
    <property type="entry name" value="DNase I-like"/>
    <property type="match status" value="1"/>
</dbReference>
<evidence type="ECO:0000313" key="7">
    <source>
        <dbReference type="EMBL" id="KAJ6237595.1"/>
    </source>
</evidence>
<proteinExistence type="predicted"/>
<dbReference type="Pfam" id="PF21310">
    <property type="entry name" value="OCRL-like_ASH"/>
    <property type="match status" value="1"/>
</dbReference>
<dbReference type="InterPro" id="IPR000300">
    <property type="entry name" value="IPPc"/>
</dbReference>
<dbReference type="PANTHER" id="PTHR11200">
    <property type="entry name" value="INOSITOL 5-PHOSPHATASE"/>
    <property type="match status" value="1"/>
</dbReference>
<feature type="compositionally biased region" description="Basic and acidic residues" evidence="5">
    <location>
        <begin position="94"/>
        <end position="134"/>
    </location>
</feature>
<sequence length="831" mass="98483">MSISRENRIYLRNKHIQTQLLENKSKYSESRELNLLCITYNVNNKKPTENLDKLFDISFLKKKYEKQKLSNKPNLKNEMFQKRKFSVKKTQQNVKEKEEKKFGNENQKEKEKDKGKGKENENENEQEQKKEKEKQNFEPDLIIIGLQEVDTTKQSLIKNDYSKAINWLKKMKNSFPKKYSYLKFSQLAGIVLSVFIKPNLRKCVKNVDLNYHPSGNFGLPNKGGVSVKIEIYDSLLVFVCSHLACNMKKVDRRNSDWKTITENLSFQWETDYPLQNKKKKNQKKTKKIKKKKKIQLYPNKRTNRMKIYDSDLLFWMGDLNYRLGNISRTEVLEMIEKHELNSLIHFDQLKEQMKFGFVFNGFSEAKINFPPTYKFDPGTTKQYDTSEKKRTPAWTDRILWKSTKKDQVVPLIYTCYEDLVKSDHKPVIGFYKIFVEQINTERQYQFRNEIIKELDKTENESLPDASVSTNILNFDSVQYNVPQNQTIILKNEGRGIVQFSFTPQLDKPIICPDWIEISPKSGFLIPSNSIEINFKILINNFTLENFDTDKEEIQLEEILILHLEYSKDHFIVVNLNYKKSCFGMSLNSLVKHKYPVLYNMKEKNQIIEKKNKDNEKKNKKGKEKEGKEKEEKEKEKEEKEKEKEKNEKEKNENENEKIENKVMNNLYIPKELWNLINYLLYNCINYPGIFMQGGIPEENIQIRNILNTQMEFKFKGSPLSVAESLLEFLYSLKVSVIPPRYYKMCLLSVGSRDQCLDFIKTLPKIHQNVLIYIILFLKELLKHQDKNKIKIESLAYIFSNVLCGFPYKNEKILTNRGELIRRKNFLIILLK</sequence>
<protein>
    <recommendedName>
        <fullName evidence="6">Rho-GAP domain-containing protein</fullName>
    </recommendedName>
</protein>
<keyword evidence="3" id="KW-0967">Endosome</keyword>
<dbReference type="InterPro" id="IPR048869">
    <property type="entry name" value="OCRL-1_2_ASH"/>
</dbReference>
<dbReference type="PANTHER" id="PTHR11200:SF300">
    <property type="entry name" value="TYPE II INOSITOL 1,4,5-TRISPHOSPHATE 5-PHOSPHATASE"/>
    <property type="match status" value="1"/>
</dbReference>
<keyword evidence="8" id="KW-1185">Reference proteome</keyword>
<dbReference type="InterPro" id="IPR000198">
    <property type="entry name" value="RhoGAP_dom"/>
</dbReference>
<feature type="domain" description="Rho-GAP" evidence="6">
    <location>
        <begin position="656"/>
        <end position="831"/>
    </location>
</feature>
<dbReference type="Gene3D" id="3.60.10.10">
    <property type="entry name" value="Endonuclease/exonuclease/phosphatase"/>
    <property type="match status" value="1"/>
</dbReference>
<dbReference type="Pfam" id="PF00620">
    <property type="entry name" value="RhoGAP"/>
    <property type="match status" value="1"/>
</dbReference>
<evidence type="ECO:0000256" key="5">
    <source>
        <dbReference type="SAM" id="MobiDB-lite"/>
    </source>
</evidence>
<organism evidence="7 8">
    <name type="scientific">Anaeramoeba flamelloides</name>
    <dbReference type="NCBI Taxonomy" id="1746091"/>
    <lineage>
        <taxon>Eukaryota</taxon>
        <taxon>Metamonada</taxon>
        <taxon>Anaeramoebidae</taxon>
        <taxon>Anaeramoeba</taxon>
    </lineage>
</organism>
<dbReference type="Gene3D" id="1.10.555.10">
    <property type="entry name" value="Rho GTPase activation protein"/>
    <property type="match status" value="1"/>
</dbReference>
<dbReference type="Gene3D" id="2.60.40.10">
    <property type="entry name" value="Immunoglobulins"/>
    <property type="match status" value="1"/>
</dbReference>
<dbReference type="InterPro" id="IPR036691">
    <property type="entry name" value="Endo/exonu/phosph_ase_sf"/>
</dbReference>
<gene>
    <name evidence="7" type="ORF">M0813_27158</name>
</gene>
<dbReference type="InterPro" id="IPR008936">
    <property type="entry name" value="Rho_GTPase_activation_prot"/>
</dbReference>
<evidence type="ECO:0000256" key="1">
    <source>
        <dbReference type="ARBA" id="ARBA00004146"/>
    </source>
</evidence>
<evidence type="ECO:0000313" key="8">
    <source>
        <dbReference type="Proteomes" id="UP001150062"/>
    </source>
</evidence>
<dbReference type="EMBL" id="JAOAOG010000239">
    <property type="protein sequence ID" value="KAJ6237595.1"/>
    <property type="molecule type" value="Genomic_DNA"/>
</dbReference>
<dbReference type="PROSITE" id="PS50238">
    <property type="entry name" value="RHOGAP"/>
    <property type="match status" value="1"/>
</dbReference>
<dbReference type="InterPro" id="IPR013783">
    <property type="entry name" value="Ig-like_fold"/>
</dbReference>